<reference evidence="2 3" key="1">
    <citation type="submission" date="2016-10" db="EMBL/GenBank/DDBJ databases">
        <title>Rodentibacter gen. nov. and new species.</title>
        <authorList>
            <person name="Christensen H."/>
        </authorList>
    </citation>
    <scope>NUCLEOTIDE SEQUENCE [LARGE SCALE GENOMIC DNA]</scope>
    <source>
        <strain evidence="2 3">Ac151</strain>
    </source>
</reference>
<dbReference type="EMBL" id="MLHQ01000026">
    <property type="protein sequence ID" value="OOF56904.1"/>
    <property type="molecule type" value="Genomic_DNA"/>
</dbReference>
<comment type="caution">
    <text evidence="2">The sequence shown here is derived from an EMBL/GenBank/DDBJ whole genome shotgun (WGS) entry which is preliminary data.</text>
</comment>
<gene>
    <name evidence="2" type="ORF">BKL49_09810</name>
</gene>
<dbReference type="RefSeq" id="WP_077424996.1">
    <property type="nucleotide sequence ID" value="NZ_MLHQ01000026.1"/>
</dbReference>
<name>A0A1V3JJS4_9PAST</name>
<feature type="transmembrane region" description="Helical" evidence="1">
    <location>
        <begin position="72"/>
        <end position="90"/>
    </location>
</feature>
<keyword evidence="3" id="KW-1185">Reference proteome</keyword>
<evidence type="ECO:0000313" key="3">
    <source>
        <dbReference type="Proteomes" id="UP000188602"/>
    </source>
</evidence>
<accession>A0A1V3JJS4</accession>
<evidence type="ECO:0000256" key="1">
    <source>
        <dbReference type="SAM" id="Phobius"/>
    </source>
</evidence>
<dbReference type="STRING" id="1907939.BKL49_09810"/>
<dbReference type="Proteomes" id="UP000188602">
    <property type="component" value="Unassembled WGS sequence"/>
</dbReference>
<keyword evidence="1" id="KW-0812">Transmembrane</keyword>
<organism evidence="2 3">
    <name type="scientific">Rodentibacter myodis</name>
    <dbReference type="NCBI Taxonomy" id="1907939"/>
    <lineage>
        <taxon>Bacteria</taxon>
        <taxon>Pseudomonadati</taxon>
        <taxon>Pseudomonadota</taxon>
        <taxon>Gammaproteobacteria</taxon>
        <taxon>Pasteurellales</taxon>
        <taxon>Pasteurellaceae</taxon>
        <taxon>Rodentibacter</taxon>
    </lineage>
</organism>
<keyword evidence="1" id="KW-1133">Transmembrane helix</keyword>
<sequence length="129" mass="14895">MKQPTSVKAISWLNIIASLIGFGIIFYTFWDSFNTVGYVVPEAIFFITIAFIELVLVFLSSIAMLEGKPWGRTLYIIIGCSNILFNFVYFEIDKDTIKSVIKFAIFAFFLYRPIVNEYFKSSKVNELQK</sequence>
<dbReference type="AlphaFoldDB" id="A0A1V3JJS4"/>
<proteinExistence type="predicted"/>
<evidence type="ECO:0000313" key="2">
    <source>
        <dbReference type="EMBL" id="OOF56904.1"/>
    </source>
</evidence>
<dbReference type="OrthoDB" id="122507at2"/>
<feature type="transmembrane region" description="Helical" evidence="1">
    <location>
        <begin position="42"/>
        <end position="65"/>
    </location>
</feature>
<keyword evidence="1" id="KW-0472">Membrane</keyword>
<protein>
    <submittedName>
        <fullName evidence="2">Uncharacterized protein</fullName>
    </submittedName>
</protein>
<feature type="transmembrane region" description="Helical" evidence="1">
    <location>
        <begin position="12"/>
        <end position="30"/>
    </location>
</feature>